<dbReference type="WBParaSite" id="TCONS_00013547.p1">
    <property type="protein sequence ID" value="TCONS_00013547.p1"/>
    <property type="gene ID" value="XLOC_008293"/>
</dbReference>
<protein>
    <submittedName>
        <fullName evidence="4">Uncharacterized protein</fullName>
    </submittedName>
</protein>
<organism evidence="3 4">
    <name type="scientific">Strongyloides stercoralis</name>
    <name type="common">Threadworm</name>
    <dbReference type="NCBI Taxonomy" id="6248"/>
    <lineage>
        <taxon>Eukaryota</taxon>
        <taxon>Metazoa</taxon>
        <taxon>Ecdysozoa</taxon>
        <taxon>Nematoda</taxon>
        <taxon>Chromadorea</taxon>
        <taxon>Rhabditida</taxon>
        <taxon>Tylenchina</taxon>
        <taxon>Panagrolaimomorpha</taxon>
        <taxon>Strongyloidoidea</taxon>
        <taxon>Strongyloididae</taxon>
        <taxon>Strongyloides</taxon>
    </lineage>
</organism>
<reference evidence="4" key="1">
    <citation type="submission" date="2024-02" db="UniProtKB">
        <authorList>
            <consortium name="WormBaseParasite"/>
        </authorList>
    </citation>
    <scope>IDENTIFICATION</scope>
</reference>
<dbReference type="Proteomes" id="UP000035681">
    <property type="component" value="Unplaced"/>
</dbReference>
<proteinExistence type="predicted"/>
<evidence type="ECO:0000313" key="4">
    <source>
        <dbReference type="WBParaSite" id="TCONS_00013547.p1"/>
    </source>
</evidence>
<dbReference type="AlphaFoldDB" id="A0AAF5DJD0"/>
<keyword evidence="2" id="KW-0812">Transmembrane</keyword>
<evidence type="ECO:0000313" key="3">
    <source>
        <dbReference type="Proteomes" id="UP000035681"/>
    </source>
</evidence>
<sequence>MGKEKERGKEEKEKGEHEKEEGREEKTKKKGEKKARKRRRKEKKHVNERRNNPKEHLDYDFYLKLKIINRLYLFFGIPYKIAIILSLCLCSICQKCMYILMSQAQA</sequence>
<keyword evidence="3" id="KW-1185">Reference proteome</keyword>
<feature type="transmembrane region" description="Helical" evidence="2">
    <location>
        <begin position="71"/>
        <end position="93"/>
    </location>
</feature>
<keyword evidence="2" id="KW-1133">Transmembrane helix</keyword>
<evidence type="ECO:0000256" key="1">
    <source>
        <dbReference type="SAM" id="MobiDB-lite"/>
    </source>
</evidence>
<accession>A0AAF5DJD0</accession>
<feature type="compositionally biased region" description="Basic residues" evidence="1">
    <location>
        <begin position="28"/>
        <end position="47"/>
    </location>
</feature>
<evidence type="ECO:0000256" key="2">
    <source>
        <dbReference type="SAM" id="Phobius"/>
    </source>
</evidence>
<keyword evidence="2" id="KW-0472">Membrane</keyword>
<name>A0AAF5DJD0_STRER</name>
<feature type="compositionally biased region" description="Basic and acidic residues" evidence="1">
    <location>
        <begin position="1"/>
        <end position="27"/>
    </location>
</feature>
<feature type="region of interest" description="Disordered" evidence="1">
    <location>
        <begin position="1"/>
        <end position="51"/>
    </location>
</feature>